<dbReference type="RefSeq" id="WP_136825084.1">
    <property type="nucleotide sequence ID" value="NZ_SWBP01000001.1"/>
</dbReference>
<proteinExistence type="predicted"/>
<gene>
    <name evidence="1" type="ORF">FA046_04165</name>
</gene>
<accession>A0A4U1C648</accession>
<dbReference type="AlphaFoldDB" id="A0A4U1C648"/>
<evidence type="ECO:0000313" key="1">
    <source>
        <dbReference type="EMBL" id="TKC00879.1"/>
    </source>
</evidence>
<organism evidence="1 2">
    <name type="scientific">Pedobacter cryophilus</name>
    <dbReference type="NCBI Taxonomy" id="2571271"/>
    <lineage>
        <taxon>Bacteria</taxon>
        <taxon>Pseudomonadati</taxon>
        <taxon>Bacteroidota</taxon>
        <taxon>Sphingobacteriia</taxon>
        <taxon>Sphingobacteriales</taxon>
        <taxon>Sphingobacteriaceae</taxon>
        <taxon>Pedobacter</taxon>
    </lineage>
</organism>
<evidence type="ECO:0008006" key="3">
    <source>
        <dbReference type="Google" id="ProtNLM"/>
    </source>
</evidence>
<dbReference type="Proteomes" id="UP000308181">
    <property type="component" value="Unassembled WGS sequence"/>
</dbReference>
<evidence type="ECO:0000313" key="2">
    <source>
        <dbReference type="Proteomes" id="UP000308181"/>
    </source>
</evidence>
<sequence>MYNNKLKFIAIAIAVLTLSLNGCKKDDLPDVEEEELITTIRLKFTNTANAADVKTITWKDVDGTGGNAPVIDALSLKAGSTYAVVVDAVLNETKSPAEDIKAEVVAESDEHLFVYKASGANLTFSNFDKDKNNFAVGLSATATTGAVSTGTFTIILRHQPAGAKNGTETPGSTDLEAVFQTSITN</sequence>
<dbReference type="EMBL" id="SWBP01000001">
    <property type="protein sequence ID" value="TKC00879.1"/>
    <property type="molecule type" value="Genomic_DNA"/>
</dbReference>
<keyword evidence="2" id="KW-1185">Reference proteome</keyword>
<protein>
    <recommendedName>
        <fullName evidence="3">Type 1 periplasmic binding fold superfamily protein</fullName>
    </recommendedName>
</protein>
<comment type="caution">
    <text evidence="1">The sequence shown here is derived from an EMBL/GenBank/DDBJ whole genome shotgun (WGS) entry which is preliminary data.</text>
</comment>
<dbReference type="OrthoDB" id="713689at2"/>
<name>A0A4U1C648_9SPHI</name>
<reference evidence="1 2" key="1">
    <citation type="submission" date="2019-04" db="EMBL/GenBank/DDBJ databases">
        <title>Pedobacter sp. AR-3-17 sp. nov., isolated from Arctic soil.</title>
        <authorList>
            <person name="Dahal R.H."/>
            <person name="Kim D.-U."/>
        </authorList>
    </citation>
    <scope>NUCLEOTIDE SEQUENCE [LARGE SCALE GENOMIC DNA]</scope>
    <source>
        <strain evidence="1 2">AR-3-17</strain>
    </source>
</reference>